<dbReference type="SMART" id="SM00332">
    <property type="entry name" value="PP2Cc"/>
    <property type="match status" value="1"/>
</dbReference>
<evidence type="ECO:0000256" key="4">
    <source>
        <dbReference type="ARBA" id="ARBA00047761"/>
    </source>
</evidence>
<dbReference type="EC" id="3.1.3.16" evidence="1"/>
<evidence type="ECO:0000256" key="5">
    <source>
        <dbReference type="ARBA" id="ARBA00048336"/>
    </source>
</evidence>
<organism evidence="8 9">
    <name type="scientific">Acorus gramineus</name>
    <name type="common">Dwarf sweet flag</name>
    <dbReference type="NCBI Taxonomy" id="55184"/>
    <lineage>
        <taxon>Eukaryota</taxon>
        <taxon>Viridiplantae</taxon>
        <taxon>Streptophyta</taxon>
        <taxon>Embryophyta</taxon>
        <taxon>Tracheophyta</taxon>
        <taxon>Spermatophyta</taxon>
        <taxon>Magnoliopsida</taxon>
        <taxon>Liliopsida</taxon>
        <taxon>Acoraceae</taxon>
        <taxon>Acorus</taxon>
    </lineage>
</organism>
<evidence type="ECO:0000256" key="1">
    <source>
        <dbReference type="ARBA" id="ARBA00013081"/>
    </source>
</evidence>
<dbReference type="Proteomes" id="UP001179952">
    <property type="component" value="Unassembled WGS sequence"/>
</dbReference>
<dbReference type="PROSITE" id="PS51746">
    <property type="entry name" value="PPM_2"/>
    <property type="match status" value="1"/>
</dbReference>
<feature type="region of interest" description="Disordered" evidence="6">
    <location>
        <begin position="350"/>
        <end position="372"/>
    </location>
</feature>
<evidence type="ECO:0000259" key="7">
    <source>
        <dbReference type="PROSITE" id="PS51746"/>
    </source>
</evidence>
<evidence type="ECO:0000313" key="9">
    <source>
        <dbReference type="Proteomes" id="UP001179952"/>
    </source>
</evidence>
<feature type="region of interest" description="Disordered" evidence="6">
    <location>
        <begin position="54"/>
        <end position="95"/>
    </location>
</feature>
<dbReference type="AlphaFoldDB" id="A0AAV9BVG7"/>
<dbReference type="Gene3D" id="3.60.40.10">
    <property type="entry name" value="PPM-type phosphatase domain"/>
    <property type="match status" value="2"/>
</dbReference>
<reference evidence="8" key="2">
    <citation type="submission" date="2023-06" db="EMBL/GenBank/DDBJ databases">
        <authorList>
            <person name="Ma L."/>
            <person name="Liu K.-W."/>
            <person name="Li Z."/>
            <person name="Hsiao Y.-Y."/>
            <person name="Qi Y."/>
            <person name="Fu T."/>
            <person name="Tang G."/>
            <person name="Zhang D."/>
            <person name="Sun W.-H."/>
            <person name="Liu D.-K."/>
            <person name="Li Y."/>
            <person name="Chen G.-Z."/>
            <person name="Liu X.-D."/>
            <person name="Liao X.-Y."/>
            <person name="Jiang Y.-T."/>
            <person name="Yu X."/>
            <person name="Hao Y."/>
            <person name="Huang J."/>
            <person name="Zhao X.-W."/>
            <person name="Ke S."/>
            <person name="Chen Y.-Y."/>
            <person name="Wu W.-L."/>
            <person name="Hsu J.-L."/>
            <person name="Lin Y.-F."/>
            <person name="Huang M.-D."/>
            <person name="Li C.-Y."/>
            <person name="Huang L."/>
            <person name="Wang Z.-W."/>
            <person name="Zhao X."/>
            <person name="Zhong W.-Y."/>
            <person name="Peng D.-H."/>
            <person name="Ahmad S."/>
            <person name="Lan S."/>
            <person name="Zhang J.-S."/>
            <person name="Tsai W.-C."/>
            <person name="Van De Peer Y."/>
            <person name="Liu Z.-J."/>
        </authorList>
    </citation>
    <scope>NUCLEOTIDE SEQUENCE</scope>
    <source>
        <strain evidence="8">SCP</strain>
        <tissue evidence="8">Leaves</tissue>
    </source>
</reference>
<name>A0AAV9BVG7_ACOGR</name>
<dbReference type="InterPro" id="IPR015655">
    <property type="entry name" value="PP2C"/>
</dbReference>
<evidence type="ECO:0000256" key="6">
    <source>
        <dbReference type="SAM" id="MobiDB-lite"/>
    </source>
</evidence>
<keyword evidence="3" id="KW-0904">Protein phosphatase</keyword>
<reference evidence="8" key="1">
    <citation type="journal article" date="2023" name="Nat. Commun.">
        <title>Diploid and tetraploid genomes of Acorus and the evolution of monocots.</title>
        <authorList>
            <person name="Ma L."/>
            <person name="Liu K.W."/>
            <person name="Li Z."/>
            <person name="Hsiao Y.Y."/>
            <person name="Qi Y."/>
            <person name="Fu T."/>
            <person name="Tang G.D."/>
            <person name="Zhang D."/>
            <person name="Sun W.H."/>
            <person name="Liu D.K."/>
            <person name="Li Y."/>
            <person name="Chen G.Z."/>
            <person name="Liu X.D."/>
            <person name="Liao X.Y."/>
            <person name="Jiang Y.T."/>
            <person name="Yu X."/>
            <person name="Hao Y."/>
            <person name="Huang J."/>
            <person name="Zhao X.W."/>
            <person name="Ke S."/>
            <person name="Chen Y.Y."/>
            <person name="Wu W.L."/>
            <person name="Hsu J.L."/>
            <person name="Lin Y.F."/>
            <person name="Huang M.D."/>
            <person name="Li C.Y."/>
            <person name="Huang L."/>
            <person name="Wang Z.W."/>
            <person name="Zhao X."/>
            <person name="Zhong W.Y."/>
            <person name="Peng D.H."/>
            <person name="Ahmad S."/>
            <person name="Lan S."/>
            <person name="Zhang J.S."/>
            <person name="Tsai W.C."/>
            <person name="Van de Peer Y."/>
            <person name="Liu Z.J."/>
        </authorList>
    </citation>
    <scope>NUCLEOTIDE SEQUENCE</scope>
    <source>
        <strain evidence="8">SCP</strain>
    </source>
</reference>
<comment type="catalytic activity">
    <reaction evidence="5">
        <text>O-phospho-L-threonyl-[protein] + H2O = L-threonyl-[protein] + phosphate</text>
        <dbReference type="Rhea" id="RHEA:47004"/>
        <dbReference type="Rhea" id="RHEA-COMP:11060"/>
        <dbReference type="Rhea" id="RHEA-COMP:11605"/>
        <dbReference type="ChEBI" id="CHEBI:15377"/>
        <dbReference type="ChEBI" id="CHEBI:30013"/>
        <dbReference type="ChEBI" id="CHEBI:43474"/>
        <dbReference type="ChEBI" id="CHEBI:61977"/>
        <dbReference type="EC" id="3.1.3.16"/>
    </reaction>
</comment>
<keyword evidence="2" id="KW-0378">Hydrolase</keyword>
<dbReference type="Pfam" id="PF00481">
    <property type="entry name" value="PP2C"/>
    <property type="match status" value="2"/>
</dbReference>
<feature type="compositionally biased region" description="Polar residues" evidence="6">
    <location>
        <begin position="54"/>
        <end position="77"/>
    </location>
</feature>
<evidence type="ECO:0000256" key="3">
    <source>
        <dbReference type="ARBA" id="ARBA00022912"/>
    </source>
</evidence>
<keyword evidence="9" id="KW-1185">Reference proteome</keyword>
<gene>
    <name evidence="8" type="ORF">QJS04_geneDACA004731</name>
</gene>
<dbReference type="SUPFAM" id="SSF81606">
    <property type="entry name" value="PP2C-like"/>
    <property type="match status" value="1"/>
</dbReference>
<evidence type="ECO:0000256" key="2">
    <source>
        <dbReference type="ARBA" id="ARBA00022801"/>
    </source>
</evidence>
<accession>A0AAV9BVG7</accession>
<protein>
    <recommendedName>
        <fullName evidence="1">protein-serine/threonine phosphatase</fullName>
        <ecNumber evidence="1">3.1.3.16</ecNumber>
    </recommendedName>
</protein>
<proteinExistence type="predicted"/>
<dbReference type="PANTHER" id="PTHR13832">
    <property type="entry name" value="PROTEIN PHOSPHATASE 2C"/>
    <property type="match status" value="1"/>
</dbReference>
<dbReference type="EMBL" id="JAUJYN010000001">
    <property type="protein sequence ID" value="KAK1280691.1"/>
    <property type="molecule type" value="Genomic_DNA"/>
</dbReference>
<sequence>MGNSTSRVVGCLVPSLGNGDKDGVDLDFLEPLDEGLGHSFCYVRPVIVDSPALTPSNSERFTVDSSTLDSETHSGSFRQEVGGGAVDDLSGPQRPNKNFQETTFKTISGASVSANVSTARTVNPSALSLAGDAQEPAASFKSTASFAAIPLQPVPRGSGPLNGFLSGPLERGFMSGPIEKGAFMSGPIEKGAFMSGPLDSTDKSDFSAPLAYGRRQPGLKRLMRSMSRPMRSVISHTISRHISGPGWMQRLLMTQFAWHPKEAKLRPQEVGPSEVEYSNSRNLQWAHGKAGEDRVHVVLSEEQGWLFVGIYDGFSGPDAPDFLMSNLYRAIDKELEGLLWDYEDKPQEDLLPKSGQLVGEDLRNPSEPMEEECSATQLSEPVVCDCSEETCSVGATNTQSTGDGGEIIEEKDEVKDMAAEFREATETGKECNANPLGPSNAVLEEAARGLEPKLEGQGKKSKRLYELLGMEDFVTFGNSGRTVSWDSQLSVDGMCSRDNSSVTQPGSCSVRAKGNCSGELGEWASTREDEGMGVEGSVDFGHGVLPSCSSSSGHNKPMVKRSLIGARLRQMYRKQKSLRKKLFPWSYDWHREQAHVEERLIADSSVTARRSKLGPVDHVAVLNAMSRALETTEEAYMEMVENSLDGNPELALMGSCVLVMLMKDQDVYVMNLGDSRAILAQDRLNDRHANPVLAKDDMRHRNRSRESLVRVELDRISEESPMHNKNSRVCKVNKNREISICRLKMRAVQLSIDHSTSIEEEVLRIKAEHVDDSQAVFNDRVKGQLKVTRAFGAGFLKKPKFNEALLEMFQIDYIGSSPYVSCIPSVHHHRLCSSDRFLVLSSDGLYEYFSNEEVVSHVAWFMENVPEGDPAQYLIAELLFRAAKKNGMDFHELLHIPQGDRRKYHDDVSVMVVSLEGRIWKSSG</sequence>
<dbReference type="GO" id="GO:0004722">
    <property type="term" value="F:protein serine/threonine phosphatase activity"/>
    <property type="evidence" value="ECO:0007669"/>
    <property type="project" value="UniProtKB-EC"/>
</dbReference>
<evidence type="ECO:0000313" key="8">
    <source>
        <dbReference type="EMBL" id="KAK1280691.1"/>
    </source>
</evidence>
<dbReference type="CDD" id="cd00143">
    <property type="entry name" value="PP2Cc"/>
    <property type="match status" value="1"/>
</dbReference>
<feature type="domain" description="PPM-type phosphatase" evidence="7">
    <location>
        <begin position="276"/>
        <end position="915"/>
    </location>
</feature>
<comment type="catalytic activity">
    <reaction evidence="4">
        <text>O-phospho-L-seryl-[protein] + H2O = L-seryl-[protein] + phosphate</text>
        <dbReference type="Rhea" id="RHEA:20629"/>
        <dbReference type="Rhea" id="RHEA-COMP:9863"/>
        <dbReference type="Rhea" id="RHEA-COMP:11604"/>
        <dbReference type="ChEBI" id="CHEBI:15377"/>
        <dbReference type="ChEBI" id="CHEBI:29999"/>
        <dbReference type="ChEBI" id="CHEBI:43474"/>
        <dbReference type="ChEBI" id="CHEBI:83421"/>
        <dbReference type="EC" id="3.1.3.16"/>
    </reaction>
</comment>
<comment type="caution">
    <text evidence="8">The sequence shown here is derived from an EMBL/GenBank/DDBJ whole genome shotgun (WGS) entry which is preliminary data.</text>
</comment>
<dbReference type="PANTHER" id="PTHR13832:SF688">
    <property type="entry name" value="PROTEIN PHOSPHATASE 2C 32"/>
    <property type="match status" value="1"/>
</dbReference>
<dbReference type="InterPro" id="IPR001932">
    <property type="entry name" value="PPM-type_phosphatase-like_dom"/>
</dbReference>
<dbReference type="InterPro" id="IPR036457">
    <property type="entry name" value="PPM-type-like_dom_sf"/>
</dbReference>